<keyword evidence="2" id="KW-1185">Reference proteome</keyword>
<sequence length="102" mass="11600">MTFTLTDVQAELVLKHLAHEPETAELRQHLDTYLNGYEWDVVSAGSFDGGGYVTIYRRNQVVAREYYHPQDYGSDEAGIEAARAKVGYPEAVKRPPREWGQI</sequence>
<dbReference type="RefSeq" id="WP_280762135.1">
    <property type="nucleotide sequence ID" value="NZ_JARXVC010000011.1"/>
</dbReference>
<protein>
    <submittedName>
        <fullName evidence="1">Uncharacterized protein</fullName>
    </submittedName>
</protein>
<proteinExistence type="predicted"/>
<gene>
    <name evidence="1" type="ORF">M2280_004083</name>
</gene>
<name>A0ABT6MGC1_9NOCA</name>
<reference evidence="1 2" key="1">
    <citation type="submission" date="2023-04" db="EMBL/GenBank/DDBJ databases">
        <title>Forest soil microbial communities from Buena Vista Peninsula, Colon Province, Panama.</title>
        <authorList>
            <person name="Bouskill N."/>
        </authorList>
    </citation>
    <scope>NUCLEOTIDE SEQUENCE [LARGE SCALE GENOMIC DNA]</scope>
    <source>
        <strain evidence="1 2">CFH S0262</strain>
    </source>
</reference>
<dbReference type="Proteomes" id="UP001160334">
    <property type="component" value="Unassembled WGS sequence"/>
</dbReference>
<organism evidence="1 2">
    <name type="scientific">Prescottella agglutinans</name>
    <dbReference type="NCBI Taxonomy" id="1644129"/>
    <lineage>
        <taxon>Bacteria</taxon>
        <taxon>Bacillati</taxon>
        <taxon>Actinomycetota</taxon>
        <taxon>Actinomycetes</taxon>
        <taxon>Mycobacteriales</taxon>
        <taxon>Nocardiaceae</taxon>
        <taxon>Prescottella</taxon>
    </lineage>
</organism>
<comment type="caution">
    <text evidence="1">The sequence shown here is derived from an EMBL/GenBank/DDBJ whole genome shotgun (WGS) entry which is preliminary data.</text>
</comment>
<dbReference type="EMBL" id="JARXVC010000011">
    <property type="protein sequence ID" value="MDH6282846.1"/>
    <property type="molecule type" value="Genomic_DNA"/>
</dbReference>
<accession>A0ABT6MGC1</accession>
<evidence type="ECO:0000313" key="2">
    <source>
        <dbReference type="Proteomes" id="UP001160334"/>
    </source>
</evidence>
<evidence type="ECO:0000313" key="1">
    <source>
        <dbReference type="EMBL" id="MDH6282846.1"/>
    </source>
</evidence>